<feature type="non-terminal residue" evidence="1">
    <location>
        <position position="45"/>
    </location>
</feature>
<dbReference type="EMBL" id="WJQU01001962">
    <property type="protein sequence ID" value="KAJ6633495.1"/>
    <property type="molecule type" value="Genomic_DNA"/>
</dbReference>
<sequence>MISYVPRVECSIQMSALWLETVFISNVVQCVLNTISSNPCDRSSY</sequence>
<dbReference type="AlphaFoldDB" id="A0A9Q0RVI8"/>
<keyword evidence="2" id="KW-1185">Reference proteome</keyword>
<dbReference type="Proteomes" id="UP001151699">
    <property type="component" value="Unassembled WGS sequence"/>
</dbReference>
<evidence type="ECO:0000313" key="1">
    <source>
        <dbReference type="EMBL" id="KAJ6633495.1"/>
    </source>
</evidence>
<evidence type="ECO:0000313" key="2">
    <source>
        <dbReference type="Proteomes" id="UP001151699"/>
    </source>
</evidence>
<proteinExistence type="predicted"/>
<organism evidence="1 2">
    <name type="scientific">Pseudolycoriella hygida</name>
    <dbReference type="NCBI Taxonomy" id="35572"/>
    <lineage>
        <taxon>Eukaryota</taxon>
        <taxon>Metazoa</taxon>
        <taxon>Ecdysozoa</taxon>
        <taxon>Arthropoda</taxon>
        <taxon>Hexapoda</taxon>
        <taxon>Insecta</taxon>
        <taxon>Pterygota</taxon>
        <taxon>Neoptera</taxon>
        <taxon>Endopterygota</taxon>
        <taxon>Diptera</taxon>
        <taxon>Nematocera</taxon>
        <taxon>Sciaroidea</taxon>
        <taxon>Sciaridae</taxon>
        <taxon>Pseudolycoriella</taxon>
    </lineage>
</organism>
<gene>
    <name evidence="1" type="ORF">Bhyg_15700</name>
</gene>
<protein>
    <submittedName>
        <fullName evidence="1">Uncharacterized protein</fullName>
    </submittedName>
</protein>
<comment type="caution">
    <text evidence="1">The sequence shown here is derived from an EMBL/GenBank/DDBJ whole genome shotgun (WGS) entry which is preliminary data.</text>
</comment>
<accession>A0A9Q0RVI8</accession>
<name>A0A9Q0RVI8_9DIPT</name>
<reference evidence="1" key="1">
    <citation type="submission" date="2022-07" db="EMBL/GenBank/DDBJ databases">
        <authorList>
            <person name="Trinca V."/>
            <person name="Uliana J.V.C."/>
            <person name="Torres T.T."/>
            <person name="Ward R.J."/>
            <person name="Monesi N."/>
        </authorList>
    </citation>
    <scope>NUCLEOTIDE SEQUENCE</scope>
    <source>
        <strain evidence="1">HSMRA1968</strain>
        <tissue evidence="1">Whole embryos</tissue>
    </source>
</reference>